<keyword evidence="4" id="KW-0547">Nucleotide-binding</keyword>
<evidence type="ECO:0000256" key="4">
    <source>
        <dbReference type="ARBA" id="ARBA00022741"/>
    </source>
</evidence>
<dbReference type="PIRSF" id="PIRSF000728">
    <property type="entry name" value="NAGK"/>
    <property type="match status" value="1"/>
</dbReference>
<dbReference type="CDD" id="cd04238">
    <property type="entry name" value="AAK_NAGK-like"/>
    <property type="match status" value="1"/>
</dbReference>
<gene>
    <name evidence="9" type="ORF">EZS27_036376</name>
</gene>
<evidence type="ECO:0000256" key="2">
    <source>
        <dbReference type="ARBA" id="ARBA00022605"/>
    </source>
</evidence>
<sequence>FMQTKSKLTLIKVGGKIVEEESSLNQLLNDFSAIKGYKVLVHGGGRSATKIAAQLGIESRMVDGRRITDAETLKVVTMVYGGLVNKNIIAGLQARGINALGLTGADMDVIRSVKRPVKEVDYGFVGDVSKVNVSFLAELIQRDIVPVMAPLTHDGKGNMLNTNADTIAGETAKVLSAFFDVTLIYCFEKKGVLRNENDDDSVIPQITRAGFERYVAEGVIQGGMIPKLQNSFDAIEAGVSEVVITLASAINGKEGTHVVLL</sequence>
<feature type="domain" description="Aspartate/glutamate/uridylate kinase" evidence="8">
    <location>
        <begin position="7"/>
        <end position="245"/>
    </location>
</feature>
<keyword evidence="3 9" id="KW-0808">Transferase</keyword>
<dbReference type="EC" id="2.7.2.8" evidence="9"/>
<dbReference type="InterPro" id="IPR036393">
    <property type="entry name" value="AceGlu_kinase-like_sf"/>
</dbReference>
<evidence type="ECO:0000313" key="9">
    <source>
        <dbReference type="EMBL" id="KAA6312742.1"/>
    </source>
</evidence>
<comment type="pathway">
    <text evidence="7">Amino-acid biosynthesis.</text>
</comment>
<comment type="caution">
    <text evidence="9">The sequence shown here is derived from an EMBL/GenBank/DDBJ whole genome shotgun (WGS) entry which is preliminary data.</text>
</comment>
<dbReference type="GO" id="GO:0005524">
    <property type="term" value="F:ATP binding"/>
    <property type="evidence" value="ECO:0007669"/>
    <property type="project" value="UniProtKB-KW"/>
</dbReference>
<dbReference type="Pfam" id="PF00696">
    <property type="entry name" value="AA_kinase"/>
    <property type="match status" value="1"/>
</dbReference>
<dbReference type="SUPFAM" id="SSF53633">
    <property type="entry name" value="Carbamate kinase-like"/>
    <property type="match status" value="1"/>
</dbReference>
<dbReference type="PANTHER" id="PTHR23342:SF0">
    <property type="entry name" value="N-ACETYLGLUTAMATE SYNTHASE, MITOCHONDRIAL"/>
    <property type="match status" value="1"/>
</dbReference>
<dbReference type="GO" id="GO:0003991">
    <property type="term" value="F:acetylglutamate kinase activity"/>
    <property type="evidence" value="ECO:0007669"/>
    <property type="project" value="UniProtKB-EC"/>
</dbReference>
<dbReference type="NCBIfam" id="TIGR00761">
    <property type="entry name" value="argB"/>
    <property type="match status" value="1"/>
</dbReference>
<dbReference type="Gene3D" id="3.40.1160.10">
    <property type="entry name" value="Acetylglutamate kinase-like"/>
    <property type="match status" value="1"/>
</dbReference>
<dbReference type="EMBL" id="SNRY01006370">
    <property type="protein sequence ID" value="KAA6312742.1"/>
    <property type="molecule type" value="Genomic_DNA"/>
</dbReference>
<dbReference type="InterPro" id="IPR001048">
    <property type="entry name" value="Asp/Glu/Uridylate_kinase"/>
</dbReference>
<evidence type="ECO:0000256" key="7">
    <source>
        <dbReference type="ARBA" id="ARBA00029440"/>
    </source>
</evidence>
<protein>
    <submittedName>
        <fullName evidence="9">Acetylglutamate kinase</fullName>
        <ecNumber evidence="9">2.7.2.8</ecNumber>
    </submittedName>
</protein>
<accession>A0A5J4PUE8</accession>
<organism evidence="9">
    <name type="scientific">termite gut metagenome</name>
    <dbReference type="NCBI Taxonomy" id="433724"/>
    <lineage>
        <taxon>unclassified sequences</taxon>
        <taxon>metagenomes</taxon>
        <taxon>organismal metagenomes</taxon>
    </lineage>
</organism>
<evidence type="ECO:0000256" key="6">
    <source>
        <dbReference type="ARBA" id="ARBA00022840"/>
    </source>
</evidence>
<feature type="non-terminal residue" evidence="9">
    <location>
        <position position="1"/>
    </location>
</feature>
<dbReference type="AlphaFoldDB" id="A0A5J4PUE8"/>
<keyword evidence="5 9" id="KW-0418">Kinase</keyword>
<proteinExistence type="inferred from homology"/>
<dbReference type="HAMAP" id="MF_00082">
    <property type="entry name" value="ArgB"/>
    <property type="match status" value="1"/>
</dbReference>
<dbReference type="InterPro" id="IPR004662">
    <property type="entry name" value="AcgluKinase_fam"/>
</dbReference>
<evidence type="ECO:0000256" key="3">
    <source>
        <dbReference type="ARBA" id="ARBA00022679"/>
    </source>
</evidence>
<keyword evidence="2" id="KW-0028">Amino-acid biosynthesis</keyword>
<dbReference type="GO" id="GO:0005737">
    <property type="term" value="C:cytoplasm"/>
    <property type="evidence" value="ECO:0007669"/>
    <property type="project" value="InterPro"/>
</dbReference>
<keyword evidence="6" id="KW-0067">ATP-binding</keyword>
<dbReference type="PANTHER" id="PTHR23342">
    <property type="entry name" value="N-ACETYLGLUTAMATE SYNTHASE"/>
    <property type="match status" value="1"/>
</dbReference>
<dbReference type="GO" id="GO:0006526">
    <property type="term" value="P:L-arginine biosynthetic process"/>
    <property type="evidence" value="ECO:0007669"/>
    <property type="project" value="UniProtKB-KW"/>
</dbReference>
<evidence type="ECO:0000256" key="5">
    <source>
        <dbReference type="ARBA" id="ARBA00022777"/>
    </source>
</evidence>
<dbReference type="InterPro" id="IPR037528">
    <property type="entry name" value="ArgB"/>
</dbReference>
<keyword evidence="1" id="KW-0055">Arginine biosynthesis</keyword>
<evidence type="ECO:0000256" key="1">
    <source>
        <dbReference type="ARBA" id="ARBA00022571"/>
    </source>
</evidence>
<evidence type="ECO:0000259" key="8">
    <source>
        <dbReference type="Pfam" id="PF00696"/>
    </source>
</evidence>
<name>A0A5J4PUE8_9ZZZZ</name>
<reference evidence="9" key="1">
    <citation type="submission" date="2019-03" db="EMBL/GenBank/DDBJ databases">
        <title>Single cell metagenomics reveals metabolic interactions within the superorganism composed of flagellate Streblomastix strix and complex community of Bacteroidetes bacteria on its surface.</title>
        <authorList>
            <person name="Treitli S.C."/>
            <person name="Kolisko M."/>
            <person name="Husnik F."/>
            <person name="Keeling P."/>
            <person name="Hampl V."/>
        </authorList>
    </citation>
    <scope>NUCLEOTIDE SEQUENCE</scope>
    <source>
        <strain evidence="9">STM</strain>
    </source>
</reference>